<protein>
    <recommendedName>
        <fullName evidence="1">Sieve element occlusion C-terminal domain-containing protein</fullName>
    </recommendedName>
</protein>
<keyword evidence="3" id="KW-1185">Reference proteome</keyword>
<dbReference type="PANTHER" id="PTHR33232:SF18">
    <property type="entry name" value="PROTEIN SIEVE ELEMENT OCCLUSION B-LIKE"/>
    <property type="match status" value="1"/>
</dbReference>
<sequence>MVTELDPMTKEIQKLLSYKNEKGWVVLCEAARLVFSGYGTTVLTVLKNFDEWRQCLKDSVSDFETYLEEHYNEQLFKDGFPCRVIDIPRSDGLIPDYRKCPDCSKIMETSFRFKCCDHNQNGFNSKFCHNHHGTKAQLKGSYINHIYPQVPMEPVYPKELAREQSYVIFSCTQSKSSWYQKPCD</sequence>
<dbReference type="InterPro" id="IPR027944">
    <property type="entry name" value="SEO_C"/>
</dbReference>
<accession>A0A7N2LMS1</accession>
<dbReference type="Gramene" id="QL05p006997:mrna">
    <property type="protein sequence ID" value="QL05p006997:mrna:CDS:1"/>
    <property type="gene ID" value="QL05p006997"/>
</dbReference>
<dbReference type="InParanoid" id="A0A7N2LMS1"/>
<organism evidence="2 3">
    <name type="scientific">Quercus lobata</name>
    <name type="common">Valley oak</name>
    <dbReference type="NCBI Taxonomy" id="97700"/>
    <lineage>
        <taxon>Eukaryota</taxon>
        <taxon>Viridiplantae</taxon>
        <taxon>Streptophyta</taxon>
        <taxon>Embryophyta</taxon>
        <taxon>Tracheophyta</taxon>
        <taxon>Spermatophyta</taxon>
        <taxon>Magnoliopsida</taxon>
        <taxon>eudicotyledons</taxon>
        <taxon>Gunneridae</taxon>
        <taxon>Pentapetalae</taxon>
        <taxon>rosids</taxon>
        <taxon>fabids</taxon>
        <taxon>Fagales</taxon>
        <taxon>Fagaceae</taxon>
        <taxon>Quercus</taxon>
    </lineage>
</organism>
<name>A0A7N2LMS1_QUELO</name>
<dbReference type="AlphaFoldDB" id="A0A7N2LMS1"/>
<dbReference type="Proteomes" id="UP000594261">
    <property type="component" value="Chromosome 5"/>
</dbReference>
<dbReference type="PANTHER" id="PTHR33232">
    <property type="entry name" value="PROTEIN SIEVE ELEMENT OCCLUSION B-LIKE"/>
    <property type="match status" value="1"/>
</dbReference>
<reference evidence="2" key="2">
    <citation type="submission" date="2021-01" db="UniProtKB">
        <authorList>
            <consortium name="EnsemblPlants"/>
        </authorList>
    </citation>
    <scope>IDENTIFICATION</scope>
</reference>
<feature type="domain" description="Sieve element occlusion C-terminal" evidence="1">
    <location>
        <begin position="4"/>
        <end position="116"/>
    </location>
</feature>
<dbReference type="EMBL" id="LRBV02000005">
    <property type="status" value="NOT_ANNOTATED_CDS"/>
    <property type="molecule type" value="Genomic_DNA"/>
</dbReference>
<evidence type="ECO:0000313" key="2">
    <source>
        <dbReference type="EnsemblPlants" id="QL05p006997:mrna:CDS:1"/>
    </source>
</evidence>
<evidence type="ECO:0000259" key="1">
    <source>
        <dbReference type="Pfam" id="PF14577"/>
    </source>
</evidence>
<dbReference type="InterPro" id="IPR039299">
    <property type="entry name" value="SEOA"/>
</dbReference>
<reference evidence="2 3" key="1">
    <citation type="journal article" date="2016" name="G3 (Bethesda)">
        <title>First Draft Assembly and Annotation of the Genome of a California Endemic Oak Quercus lobata Nee (Fagaceae).</title>
        <authorList>
            <person name="Sork V.L."/>
            <person name="Fitz-Gibbon S.T."/>
            <person name="Puiu D."/>
            <person name="Crepeau M."/>
            <person name="Gugger P.F."/>
            <person name="Sherman R."/>
            <person name="Stevens K."/>
            <person name="Langley C.H."/>
            <person name="Pellegrini M."/>
            <person name="Salzberg S.L."/>
        </authorList>
    </citation>
    <scope>NUCLEOTIDE SEQUENCE [LARGE SCALE GENOMIC DNA]</scope>
    <source>
        <strain evidence="2 3">cv. SW786</strain>
    </source>
</reference>
<proteinExistence type="predicted"/>
<dbReference type="Pfam" id="PF14577">
    <property type="entry name" value="SEO_C"/>
    <property type="match status" value="1"/>
</dbReference>
<evidence type="ECO:0000313" key="3">
    <source>
        <dbReference type="Proteomes" id="UP000594261"/>
    </source>
</evidence>
<dbReference type="EnsemblPlants" id="QL05p006997:mrna">
    <property type="protein sequence ID" value="QL05p006997:mrna:CDS:1"/>
    <property type="gene ID" value="QL05p006997"/>
</dbReference>
<dbReference type="GO" id="GO:0010088">
    <property type="term" value="P:phloem development"/>
    <property type="evidence" value="ECO:0007669"/>
    <property type="project" value="InterPro"/>
</dbReference>